<comment type="caution">
    <text evidence="2">The sequence shown here is derived from an EMBL/GenBank/DDBJ whole genome shotgun (WGS) entry which is preliminary data.</text>
</comment>
<feature type="region of interest" description="Disordered" evidence="1">
    <location>
        <begin position="69"/>
        <end position="99"/>
    </location>
</feature>
<protein>
    <submittedName>
        <fullName evidence="2">Uncharacterized protein</fullName>
    </submittedName>
</protein>
<reference evidence="2" key="1">
    <citation type="submission" date="2021-11" db="EMBL/GenBank/DDBJ databases">
        <title>BS-T2-15 a new species belonging to the Comamonadaceae family isolated from the soil of a French oak forest.</title>
        <authorList>
            <person name="Mieszkin S."/>
            <person name="Alain K."/>
        </authorList>
    </citation>
    <scope>NUCLEOTIDE SEQUENCE</scope>
    <source>
        <strain evidence="2">BS-T2-15</strain>
    </source>
</reference>
<feature type="region of interest" description="Disordered" evidence="1">
    <location>
        <begin position="1"/>
        <end position="53"/>
    </location>
</feature>
<evidence type="ECO:0000313" key="3">
    <source>
        <dbReference type="Proteomes" id="UP001139353"/>
    </source>
</evidence>
<proteinExistence type="predicted"/>
<gene>
    <name evidence="2" type="ORF">LPC04_14490</name>
</gene>
<keyword evidence="3" id="KW-1185">Reference proteome</keyword>
<feature type="compositionally biased region" description="Low complexity" evidence="1">
    <location>
        <begin position="16"/>
        <end position="36"/>
    </location>
</feature>
<accession>A0A9X1YIR9</accession>
<dbReference type="EMBL" id="JAJLJH010000003">
    <property type="protein sequence ID" value="MCK9686918.1"/>
    <property type="molecule type" value="Genomic_DNA"/>
</dbReference>
<evidence type="ECO:0000256" key="1">
    <source>
        <dbReference type="SAM" id="MobiDB-lite"/>
    </source>
</evidence>
<feature type="compositionally biased region" description="Low complexity" evidence="1">
    <location>
        <begin position="75"/>
        <end position="88"/>
    </location>
</feature>
<dbReference type="AlphaFoldDB" id="A0A9X1YIR9"/>
<dbReference type="RefSeq" id="WP_275682955.1">
    <property type="nucleotide sequence ID" value="NZ_JAJLJH010000003.1"/>
</dbReference>
<sequence length="99" mass="10321">MPRASRPDDPAGSTGAAPSWAADEASAEPAPQPAADTAQMPLFHADGPAPPRVRRARLRARIKTLLTARLKRKAAPAAAGEPSRPASSWPDSFFDHGGS</sequence>
<organism evidence="2 3">
    <name type="scientific">Scleromatobacter humisilvae</name>
    <dbReference type="NCBI Taxonomy" id="2897159"/>
    <lineage>
        <taxon>Bacteria</taxon>
        <taxon>Pseudomonadati</taxon>
        <taxon>Pseudomonadota</taxon>
        <taxon>Betaproteobacteria</taxon>
        <taxon>Burkholderiales</taxon>
        <taxon>Sphaerotilaceae</taxon>
        <taxon>Scleromatobacter</taxon>
    </lineage>
</organism>
<evidence type="ECO:0000313" key="2">
    <source>
        <dbReference type="EMBL" id="MCK9686918.1"/>
    </source>
</evidence>
<dbReference type="Proteomes" id="UP001139353">
    <property type="component" value="Unassembled WGS sequence"/>
</dbReference>
<name>A0A9X1YIR9_9BURK</name>